<name>A0A3S4ZLL2_9MICC</name>
<dbReference type="EMBL" id="LR134521">
    <property type="protein sequence ID" value="VEJ29322.1"/>
    <property type="molecule type" value="Genomic_DNA"/>
</dbReference>
<feature type="chain" id="PRO_5018660771" evidence="2">
    <location>
        <begin position="29"/>
        <end position="383"/>
    </location>
</feature>
<gene>
    <name evidence="3" type="ORF">NCTC10918_00579</name>
</gene>
<feature type="region of interest" description="Disordered" evidence="1">
    <location>
        <begin position="42"/>
        <end position="63"/>
    </location>
</feature>
<organism evidence="3 4">
    <name type="scientific">Rothia dentocariosa</name>
    <dbReference type="NCBI Taxonomy" id="2047"/>
    <lineage>
        <taxon>Bacteria</taxon>
        <taxon>Bacillati</taxon>
        <taxon>Actinomycetota</taxon>
        <taxon>Actinomycetes</taxon>
        <taxon>Micrococcales</taxon>
        <taxon>Micrococcaceae</taxon>
        <taxon>Rothia</taxon>
    </lineage>
</organism>
<keyword evidence="2" id="KW-0732">Signal</keyword>
<feature type="signal peptide" evidence="2">
    <location>
        <begin position="1"/>
        <end position="28"/>
    </location>
</feature>
<accession>A0A3S4ZLL2</accession>
<reference evidence="3 4" key="1">
    <citation type="submission" date="2018-12" db="EMBL/GenBank/DDBJ databases">
        <authorList>
            <consortium name="Pathogen Informatics"/>
        </authorList>
    </citation>
    <scope>NUCLEOTIDE SEQUENCE [LARGE SCALE GENOMIC DNA]</scope>
    <source>
        <strain evidence="3 4">NCTC10918</strain>
    </source>
</reference>
<proteinExistence type="predicted"/>
<feature type="region of interest" description="Disordered" evidence="1">
    <location>
        <begin position="328"/>
        <end position="383"/>
    </location>
</feature>
<evidence type="ECO:0000256" key="1">
    <source>
        <dbReference type="SAM" id="MobiDB-lite"/>
    </source>
</evidence>
<dbReference type="AlphaFoldDB" id="A0A3S4ZLL2"/>
<sequence length="383" mass="41929">MSMSNKKYIFCVATLLFLCPTLSMSAFATDYSGDAKGGKITVIGRSSSSNKPDQQGPNEYEQSEFNRYQSQEAPIVTPDTGSNAPATVSSVGNTFDVYNGNASKDAPCLYQGKPGKVTRVPLPIDDSGNYKQYGVVQSGNGGITCVPNDPADQNTPENEPTADNAQVRTQKIEHQVREQLAELTTTKPALHFDGHEPHVNTGINTNFYVTGVKTEARDTTILDEKVTIEAVPVAYTYEYGAGGPVYTTRDSGTAQGSVWDKSKRNFKPTDTSYAFKESGNYHAYVTVTYQGRYRLKGGDWNIVGSLTVRSDPTLVRVWDTEVHSVGKTCHEDPGARGCPAHPDEPDRNNPNPKLTQPDPVTGQHWHRDDSGAGDTEWRLHKKK</sequence>
<protein>
    <submittedName>
        <fullName evidence="3">Uncharacterized protein</fullName>
    </submittedName>
</protein>
<dbReference type="STRING" id="762948.HMPREF0733_11851"/>
<evidence type="ECO:0000256" key="2">
    <source>
        <dbReference type="SAM" id="SignalP"/>
    </source>
</evidence>
<evidence type="ECO:0000313" key="4">
    <source>
        <dbReference type="Proteomes" id="UP000270988"/>
    </source>
</evidence>
<feature type="compositionally biased region" description="Polar residues" evidence="1">
    <location>
        <begin position="44"/>
        <end position="57"/>
    </location>
</feature>
<evidence type="ECO:0000313" key="3">
    <source>
        <dbReference type="EMBL" id="VEJ29322.1"/>
    </source>
</evidence>
<dbReference type="Proteomes" id="UP000270988">
    <property type="component" value="Chromosome"/>
</dbReference>
<feature type="compositionally biased region" description="Basic and acidic residues" evidence="1">
    <location>
        <begin position="365"/>
        <end position="383"/>
    </location>
</feature>